<comment type="subcellular location">
    <subcellularLocation>
        <location evidence="1">Vacuole</location>
    </subcellularLocation>
</comment>
<evidence type="ECO:0000256" key="4">
    <source>
        <dbReference type="ARBA" id="ARBA00022729"/>
    </source>
</evidence>
<evidence type="ECO:0000256" key="6">
    <source>
        <dbReference type="SAM" id="Phobius"/>
    </source>
</evidence>
<dbReference type="SUPFAM" id="SSF63829">
    <property type="entry name" value="Calcium-dependent phosphotriesterase"/>
    <property type="match status" value="1"/>
</dbReference>
<keyword evidence="6" id="KW-0812">Transmembrane</keyword>
<accession>A0ABC9GNA6</accession>
<evidence type="ECO:0000313" key="10">
    <source>
        <dbReference type="Proteomes" id="UP001497457"/>
    </source>
</evidence>
<evidence type="ECO:0000256" key="1">
    <source>
        <dbReference type="ARBA" id="ARBA00004116"/>
    </source>
</evidence>
<dbReference type="PANTHER" id="PTHR10426:SF79">
    <property type="entry name" value="PROTEIN STRICTOSIDINE SYNTHASE-LIKE 2"/>
    <property type="match status" value="1"/>
</dbReference>
<feature type="domain" description="Strictosidine synthase conserved region" evidence="8">
    <location>
        <begin position="282"/>
        <end position="369"/>
    </location>
</feature>
<dbReference type="EMBL" id="OZ075119">
    <property type="protein sequence ID" value="CAL5098374.1"/>
    <property type="molecule type" value="Genomic_DNA"/>
</dbReference>
<keyword evidence="3" id="KW-0926">Vacuole</keyword>
<dbReference type="Pfam" id="PF20067">
    <property type="entry name" value="SSL_N"/>
    <property type="match status" value="2"/>
</dbReference>
<organism evidence="9 10">
    <name type="scientific">Urochloa decumbens</name>
    <dbReference type="NCBI Taxonomy" id="240449"/>
    <lineage>
        <taxon>Eukaryota</taxon>
        <taxon>Viridiplantae</taxon>
        <taxon>Streptophyta</taxon>
        <taxon>Embryophyta</taxon>
        <taxon>Tracheophyta</taxon>
        <taxon>Spermatophyta</taxon>
        <taxon>Magnoliopsida</taxon>
        <taxon>Liliopsida</taxon>
        <taxon>Poales</taxon>
        <taxon>Poaceae</taxon>
        <taxon>PACMAD clade</taxon>
        <taxon>Panicoideae</taxon>
        <taxon>Panicodae</taxon>
        <taxon>Paniceae</taxon>
        <taxon>Melinidinae</taxon>
        <taxon>Urochloa</taxon>
    </lineage>
</organism>
<dbReference type="AlphaFoldDB" id="A0ABC9GNA6"/>
<proteinExistence type="inferred from homology"/>
<dbReference type="Proteomes" id="UP001497457">
    <property type="component" value="Chromosome 9rd"/>
</dbReference>
<dbReference type="FunFam" id="2.120.10.30:FF:000032">
    <property type="entry name" value="Protein STRICTOSIDINE SYNTHASE-LIKE 13"/>
    <property type="match status" value="1"/>
</dbReference>
<dbReference type="GO" id="GO:0005773">
    <property type="term" value="C:vacuole"/>
    <property type="evidence" value="ECO:0007669"/>
    <property type="project" value="UniProtKB-SubCell"/>
</dbReference>
<evidence type="ECO:0000313" key="9">
    <source>
        <dbReference type="EMBL" id="CAL5098374.1"/>
    </source>
</evidence>
<name>A0ABC9GNA6_9POAL</name>
<dbReference type="InterPro" id="IPR011042">
    <property type="entry name" value="6-blade_b-propeller_TolB-like"/>
</dbReference>
<keyword evidence="6" id="KW-0472">Membrane</keyword>
<evidence type="ECO:0000259" key="8">
    <source>
        <dbReference type="Pfam" id="PF03088"/>
    </source>
</evidence>
<evidence type="ECO:0000256" key="7">
    <source>
        <dbReference type="SAM" id="SignalP"/>
    </source>
</evidence>
<comment type="similarity">
    <text evidence="2">Belongs to the strictosidine synthase family.</text>
</comment>
<sequence length="498" mass="54635">MKTITLVVLAAAVAAAAFLLSLDARRDDGVAVLEIRGDDDRLELIPVGVDGGAAGPESVAFDGAGGGPYTGVSDGRVLRWLPAERRWAEHSSSCAPELRRRCTVQNLLCCLPSCSSSSSSLISREIVMRTEALVLAVFVAAAALLSLDSLSDVRRLEIGDGDVELVPLDGAAGPESVVFGGGGEGPFTGVSDGRVLRWMPEERRWEEHSCSAPELLDSCRGSQDPSREHECGRPLGLKFNNETGELYVADAYHGLRVVGPEDNVSKPLVPEWQGSRPFSFANGIEIDYETGVIYFTKTSTRFQRREFLNIVISGDNTGRLLRYDPKSNKVEVLVDGLAFANGLAMSTDGTYLLLAETTTGKILRYWIKTPKASTLEEVVQLPWFPDNIRMSPRGGFWVGLHAKRGKIAEWSISYPWLRRLILKLPMRHVQRASWLLNQLGRQVIALRLSEDGKTMEAVSVHGTVQKVFRSVSEVEERNGSLWIGSVMSPFLGVYKLYL</sequence>
<evidence type="ECO:0000256" key="2">
    <source>
        <dbReference type="ARBA" id="ARBA00009191"/>
    </source>
</evidence>
<keyword evidence="4 7" id="KW-0732">Signal</keyword>
<gene>
    <name evidence="9" type="ORF">URODEC1_LOCUS118202</name>
</gene>
<keyword evidence="6" id="KW-1133">Transmembrane helix</keyword>
<reference evidence="9 10" key="2">
    <citation type="submission" date="2024-10" db="EMBL/GenBank/DDBJ databases">
        <authorList>
            <person name="Ryan C."/>
        </authorList>
    </citation>
    <scope>NUCLEOTIDE SEQUENCE [LARGE SCALE GENOMIC DNA]</scope>
</reference>
<dbReference type="PANTHER" id="PTHR10426">
    <property type="entry name" value="STRICTOSIDINE SYNTHASE-RELATED"/>
    <property type="match status" value="1"/>
</dbReference>
<reference evidence="10" key="1">
    <citation type="submission" date="2024-06" db="EMBL/GenBank/DDBJ databases">
        <authorList>
            <person name="Ryan C."/>
        </authorList>
    </citation>
    <scope>NUCLEOTIDE SEQUENCE [LARGE SCALE GENOMIC DNA]</scope>
</reference>
<evidence type="ECO:0000256" key="5">
    <source>
        <dbReference type="ARBA" id="ARBA00023180"/>
    </source>
</evidence>
<dbReference type="Gene3D" id="2.120.10.30">
    <property type="entry name" value="TolB, C-terminal domain"/>
    <property type="match status" value="2"/>
</dbReference>
<evidence type="ECO:0000256" key="3">
    <source>
        <dbReference type="ARBA" id="ARBA00022554"/>
    </source>
</evidence>
<feature type="chain" id="PRO_5044790682" description="Strictosidine synthase conserved region domain-containing protein" evidence="7">
    <location>
        <begin position="17"/>
        <end position="498"/>
    </location>
</feature>
<protein>
    <recommendedName>
        <fullName evidence="8">Strictosidine synthase conserved region domain-containing protein</fullName>
    </recommendedName>
</protein>
<feature type="signal peptide" evidence="7">
    <location>
        <begin position="1"/>
        <end position="16"/>
    </location>
</feature>
<dbReference type="Pfam" id="PF03088">
    <property type="entry name" value="Str_synth"/>
    <property type="match status" value="1"/>
</dbReference>
<dbReference type="InterPro" id="IPR018119">
    <property type="entry name" value="Strictosidine_synth_cons-reg"/>
</dbReference>
<keyword evidence="10" id="KW-1185">Reference proteome</keyword>
<keyword evidence="5" id="KW-0325">Glycoprotein</keyword>
<feature type="transmembrane region" description="Helical" evidence="6">
    <location>
        <begin position="126"/>
        <end position="147"/>
    </location>
</feature>